<comment type="caution">
    <text evidence="2">The sequence shown here is derived from an EMBL/GenBank/DDBJ whole genome shotgun (WGS) entry which is preliminary data.</text>
</comment>
<evidence type="ECO:0000313" key="2">
    <source>
        <dbReference type="EMBL" id="MBM7035832.1"/>
    </source>
</evidence>
<evidence type="ECO:0000313" key="3">
    <source>
        <dbReference type="Proteomes" id="UP000809621"/>
    </source>
</evidence>
<dbReference type="EMBL" id="JAFEUM010000002">
    <property type="protein sequence ID" value="MBM7035832.1"/>
    <property type="molecule type" value="Genomic_DNA"/>
</dbReference>
<keyword evidence="1" id="KW-0812">Transmembrane</keyword>
<feature type="transmembrane region" description="Helical" evidence="1">
    <location>
        <begin position="27"/>
        <end position="45"/>
    </location>
</feature>
<dbReference type="Proteomes" id="UP000809621">
    <property type="component" value="Unassembled WGS sequence"/>
</dbReference>
<dbReference type="RefSeq" id="WP_205157460.1">
    <property type="nucleotide sequence ID" value="NZ_JAFEUM010000002.1"/>
</dbReference>
<accession>A0ABS2HJ03</accession>
<keyword evidence="3" id="KW-1185">Reference proteome</keyword>
<reference evidence="2 3" key="1">
    <citation type="submission" date="2021-02" db="EMBL/GenBank/DDBJ databases">
        <authorList>
            <person name="Park J.-S."/>
        </authorList>
    </citation>
    <scope>NUCLEOTIDE SEQUENCE [LARGE SCALE GENOMIC DNA]</scope>
    <source>
        <strain evidence="2 3">188UL20-2</strain>
    </source>
</reference>
<name>A0ABS2HJ03_9VIBR</name>
<proteinExistence type="predicted"/>
<dbReference type="Pfam" id="PF14316">
    <property type="entry name" value="DUF4381"/>
    <property type="match status" value="1"/>
</dbReference>
<keyword evidence="1" id="KW-1133">Transmembrane helix</keyword>
<evidence type="ECO:0000256" key="1">
    <source>
        <dbReference type="SAM" id="Phobius"/>
    </source>
</evidence>
<organism evidence="2 3">
    <name type="scientific">Vibrio ulleungensis</name>
    <dbReference type="NCBI Taxonomy" id="2807619"/>
    <lineage>
        <taxon>Bacteria</taxon>
        <taxon>Pseudomonadati</taxon>
        <taxon>Pseudomonadota</taxon>
        <taxon>Gammaproteobacteria</taxon>
        <taxon>Vibrionales</taxon>
        <taxon>Vibrionaceae</taxon>
        <taxon>Vibrio</taxon>
    </lineage>
</organism>
<sequence length="160" mass="18241">MAGNNILLDPLVELEPPATVSMLPQTIGWKVLLGLAVILICYYSYKKLKAWRLNRYRRDAIKALSTLNSHSKTDKIMQLNRILKQTASAAFGVTEVAGLHGGEWLTFLDKSSKIDFDSPQARLWQRALYDPKQSNEISDSELEQLIDKSRQWINQHEVSQ</sequence>
<protein>
    <submittedName>
        <fullName evidence="2">DUF4381 domain-containing protein</fullName>
    </submittedName>
</protein>
<dbReference type="InterPro" id="IPR025489">
    <property type="entry name" value="DUF4381"/>
</dbReference>
<keyword evidence="1" id="KW-0472">Membrane</keyword>
<gene>
    <name evidence="2" type="ORF">JQC93_05375</name>
</gene>